<dbReference type="InterPro" id="IPR003660">
    <property type="entry name" value="HAMP_dom"/>
</dbReference>
<protein>
    <recommendedName>
        <fullName evidence="12">Chemotaxis protein</fullName>
    </recommendedName>
</protein>
<dbReference type="SMART" id="SM00283">
    <property type="entry name" value="MA"/>
    <property type="match status" value="1"/>
</dbReference>
<feature type="transmembrane region" description="Helical" evidence="7">
    <location>
        <begin position="182"/>
        <end position="204"/>
    </location>
</feature>
<evidence type="ECO:0000256" key="7">
    <source>
        <dbReference type="SAM" id="Phobius"/>
    </source>
</evidence>
<name>A0A1C0YLB0_9BACL</name>
<feature type="transmembrane region" description="Helical" evidence="7">
    <location>
        <begin position="6"/>
        <end position="28"/>
    </location>
</feature>
<evidence type="ECO:0008006" key="12">
    <source>
        <dbReference type="Google" id="ProtNLM"/>
    </source>
</evidence>
<dbReference type="InterPro" id="IPR004089">
    <property type="entry name" value="MCPsignal_dom"/>
</dbReference>
<dbReference type="Pfam" id="PF00672">
    <property type="entry name" value="HAMP"/>
    <property type="match status" value="1"/>
</dbReference>
<dbReference type="EMBL" id="MATO01000054">
    <property type="protein sequence ID" value="OCS87879.1"/>
    <property type="molecule type" value="Genomic_DNA"/>
</dbReference>
<evidence type="ECO:0000313" key="10">
    <source>
        <dbReference type="EMBL" id="OCS87879.1"/>
    </source>
</evidence>
<evidence type="ECO:0000256" key="5">
    <source>
        <dbReference type="ARBA" id="ARBA00029447"/>
    </source>
</evidence>
<keyword evidence="11" id="KW-1185">Reference proteome</keyword>
<keyword evidence="2" id="KW-1003">Cell membrane</keyword>
<dbReference type="PANTHER" id="PTHR32089:SF112">
    <property type="entry name" value="LYSOZYME-LIKE PROTEIN-RELATED"/>
    <property type="match status" value="1"/>
</dbReference>
<dbReference type="Gene3D" id="6.10.340.10">
    <property type="match status" value="1"/>
</dbReference>
<evidence type="ECO:0000256" key="2">
    <source>
        <dbReference type="ARBA" id="ARBA00022475"/>
    </source>
</evidence>
<keyword evidence="3 7" id="KW-0472">Membrane</keyword>
<keyword evidence="7" id="KW-0812">Transmembrane</keyword>
<dbReference type="Proteomes" id="UP000093482">
    <property type="component" value="Unassembled WGS sequence"/>
</dbReference>
<dbReference type="GO" id="GO:0005886">
    <property type="term" value="C:plasma membrane"/>
    <property type="evidence" value="ECO:0007669"/>
    <property type="project" value="UniProtKB-SubCell"/>
</dbReference>
<dbReference type="PROSITE" id="PS50885">
    <property type="entry name" value="HAMP"/>
    <property type="match status" value="1"/>
</dbReference>
<sequence>MTLRNYVRLGAVGTIVITVFVVAALIFVTNSIQTLYKTLEDRSSITYYVSEGAGISADLTYEARLYAHSGNDEFLSNYEALVAMNSFVQLKEQLTSYDVPEEIVAEINTINEESLEAVDLEERAIALVQSGNLQQAQQLLMSSEYEASINEVTKQYETFNQNVVAWSDEQALSTNKQANFSAFLIGGLCIFYSVGIILIFWLLLRKLKPLDALTQAAERIANGDLTEQIPSATSKDEIGVLTNVFSKMTASLLRILTAVNQSSHNVAASSEELLGNAEQSSVSSQQVAQTINEIATDAHAQQTHMAETISALQEVTIGIQHVASAAEDVTSVSTHAQQNAENGKLHMAKTVEQMDEIDDAVRQSLQVVEQLTLESTQIEQFVTAITQIADQTNLLALNAAIEAARAGEAGKGFAVVADEVRKLAEQSNESAVQIVGLIASLQQGIRAMTSNMQQVSAKVQEGVTVATETGKSFEEILHTTSEVSNQIIGVSAVAEQMSASSQQMFATFETLQQAAATTTTNTMQSTTLVEQQTNMMHDITHSAQQLALLAEELNGEVSKFKTTS</sequence>
<evidence type="ECO:0000313" key="11">
    <source>
        <dbReference type="Proteomes" id="UP000093482"/>
    </source>
</evidence>
<organism evidence="10 11">
    <name type="scientific">Caryophanon latum</name>
    <dbReference type="NCBI Taxonomy" id="33977"/>
    <lineage>
        <taxon>Bacteria</taxon>
        <taxon>Bacillati</taxon>
        <taxon>Bacillota</taxon>
        <taxon>Bacilli</taxon>
        <taxon>Bacillales</taxon>
        <taxon>Caryophanaceae</taxon>
        <taxon>Caryophanon</taxon>
    </lineage>
</organism>
<dbReference type="OrthoDB" id="2513043at2"/>
<dbReference type="SUPFAM" id="SSF58104">
    <property type="entry name" value="Methyl-accepting chemotaxis protein (MCP) signaling domain"/>
    <property type="match status" value="1"/>
</dbReference>
<feature type="domain" description="HAMP" evidence="9">
    <location>
        <begin position="204"/>
        <end position="257"/>
    </location>
</feature>
<evidence type="ECO:0000256" key="3">
    <source>
        <dbReference type="ARBA" id="ARBA00023136"/>
    </source>
</evidence>
<comment type="similarity">
    <text evidence="5">Belongs to the methyl-accepting chemotaxis (MCP) protein family.</text>
</comment>
<gene>
    <name evidence="10" type="ORF">A6K76_13815</name>
</gene>
<proteinExistence type="inferred from homology"/>
<keyword evidence="4 6" id="KW-0807">Transducer</keyword>
<comment type="subcellular location">
    <subcellularLocation>
        <location evidence="1">Cell membrane</location>
    </subcellularLocation>
</comment>
<reference evidence="10 11" key="1">
    <citation type="submission" date="2016-07" db="EMBL/GenBank/DDBJ databases">
        <title>Caryophanon latum genome sequencing.</title>
        <authorList>
            <person name="Verma A."/>
            <person name="Pal Y."/>
            <person name="Krishnamurthi S."/>
        </authorList>
    </citation>
    <scope>NUCLEOTIDE SEQUENCE [LARGE SCALE GENOMIC DNA]</scope>
    <source>
        <strain evidence="10 11">DSM 14151</strain>
    </source>
</reference>
<evidence type="ECO:0000256" key="1">
    <source>
        <dbReference type="ARBA" id="ARBA00004236"/>
    </source>
</evidence>
<dbReference type="PANTHER" id="PTHR32089">
    <property type="entry name" value="METHYL-ACCEPTING CHEMOTAXIS PROTEIN MCPB"/>
    <property type="match status" value="1"/>
</dbReference>
<evidence type="ECO:0000259" key="8">
    <source>
        <dbReference type="PROSITE" id="PS50111"/>
    </source>
</evidence>
<dbReference type="Pfam" id="PF00015">
    <property type="entry name" value="MCPsignal"/>
    <property type="match status" value="1"/>
</dbReference>
<comment type="caution">
    <text evidence="10">The sequence shown here is derived from an EMBL/GenBank/DDBJ whole genome shotgun (WGS) entry which is preliminary data.</text>
</comment>
<feature type="domain" description="Methyl-accepting transducer" evidence="8">
    <location>
        <begin position="276"/>
        <end position="512"/>
    </location>
</feature>
<evidence type="ECO:0000256" key="4">
    <source>
        <dbReference type="ARBA" id="ARBA00023224"/>
    </source>
</evidence>
<dbReference type="CDD" id="cd11386">
    <property type="entry name" value="MCP_signal"/>
    <property type="match status" value="1"/>
</dbReference>
<evidence type="ECO:0000256" key="6">
    <source>
        <dbReference type="PROSITE-ProRule" id="PRU00284"/>
    </source>
</evidence>
<dbReference type="CDD" id="cd06225">
    <property type="entry name" value="HAMP"/>
    <property type="match status" value="1"/>
</dbReference>
<evidence type="ECO:0000259" key="9">
    <source>
        <dbReference type="PROSITE" id="PS50885"/>
    </source>
</evidence>
<dbReference type="Gene3D" id="1.10.287.950">
    <property type="entry name" value="Methyl-accepting chemotaxis protein"/>
    <property type="match status" value="1"/>
</dbReference>
<dbReference type="RefSeq" id="WP_066465682.1">
    <property type="nucleotide sequence ID" value="NZ_MATO01000054.1"/>
</dbReference>
<dbReference type="AlphaFoldDB" id="A0A1C0YLB0"/>
<dbReference type="SMART" id="SM00304">
    <property type="entry name" value="HAMP"/>
    <property type="match status" value="1"/>
</dbReference>
<accession>A0A1C0YLB0</accession>
<dbReference type="PROSITE" id="PS50111">
    <property type="entry name" value="CHEMOTAXIS_TRANSDUC_2"/>
    <property type="match status" value="1"/>
</dbReference>
<dbReference type="GO" id="GO:0007165">
    <property type="term" value="P:signal transduction"/>
    <property type="evidence" value="ECO:0007669"/>
    <property type="project" value="UniProtKB-KW"/>
</dbReference>
<keyword evidence="7" id="KW-1133">Transmembrane helix</keyword>